<proteinExistence type="predicted"/>
<accession>A0A7Y0LDJ5</accession>
<dbReference type="AlphaFoldDB" id="A0A7Y0LDJ5"/>
<dbReference type="Proteomes" id="UP000568664">
    <property type="component" value="Unassembled WGS sequence"/>
</dbReference>
<gene>
    <name evidence="1" type="ORF">HII17_11675</name>
</gene>
<dbReference type="RefSeq" id="WP_169075533.1">
    <property type="nucleotide sequence ID" value="NZ_JABBXH010000003.1"/>
</dbReference>
<dbReference type="Pfam" id="PF22098">
    <property type="entry name" value="DUF6942"/>
    <property type="match status" value="1"/>
</dbReference>
<evidence type="ECO:0000313" key="1">
    <source>
        <dbReference type="EMBL" id="NMP32228.1"/>
    </source>
</evidence>
<organism evidence="1 2">
    <name type="scientific">Thalassotalea algicola</name>
    <dbReference type="NCBI Taxonomy" id="2716224"/>
    <lineage>
        <taxon>Bacteria</taxon>
        <taxon>Pseudomonadati</taxon>
        <taxon>Pseudomonadota</taxon>
        <taxon>Gammaproteobacteria</taxon>
        <taxon>Alteromonadales</taxon>
        <taxon>Colwelliaceae</taxon>
        <taxon>Thalassotalea</taxon>
    </lineage>
</organism>
<comment type="caution">
    <text evidence="1">The sequence shown here is derived from an EMBL/GenBank/DDBJ whole genome shotgun (WGS) entry which is preliminary data.</text>
</comment>
<sequence length="166" mass="19465">MMHYVGLGSIDAPIYIYIENTPPLPFYQQLDGMHLMQQDEIFNIAQQTGNHWRKIFNVFAKLEFERSPQSFTQWQHLRDEQLLQENAPQCLLFNGSEIVAKTPNKIHIVMGKTYAAKLAVAQQCLWLNEFFAIDEKRKIIICPYFDYRQLSNLKISQLARLIDQLS</sequence>
<protein>
    <submittedName>
        <fullName evidence="1">Uncharacterized protein</fullName>
    </submittedName>
</protein>
<name>A0A7Y0LDJ5_9GAMM</name>
<dbReference type="InterPro" id="IPR054222">
    <property type="entry name" value="DUF6942"/>
</dbReference>
<reference evidence="1 2" key="1">
    <citation type="submission" date="2020-04" db="EMBL/GenBank/DDBJ databases">
        <title>Thalassotalea sp. M1531, isolated from the surface of marine red alga.</title>
        <authorList>
            <person name="Pang L."/>
            <person name="Lu D.-C."/>
        </authorList>
    </citation>
    <scope>NUCLEOTIDE SEQUENCE [LARGE SCALE GENOMIC DNA]</scope>
    <source>
        <strain evidence="1 2">M1531</strain>
    </source>
</reference>
<keyword evidence="2" id="KW-1185">Reference proteome</keyword>
<evidence type="ECO:0000313" key="2">
    <source>
        <dbReference type="Proteomes" id="UP000568664"/>
    </source>
</evidence>
<dbReference type="EMBL" id="JABBXH010000003">
    <property type="protein sequence ID" value="NMP32228.1"/>
    <property type="molecule type" value="Genomic_DNA"/>
</dbReference>